<dbReference type="NCBIfam" id="TIGR00756">
    <property type="entry name" value="PPR"/>
    <property type="match status" value="1"/>
</dbReference>
<gene>
    <name evidence="3" type="ORF">PCOR1329_LOCUS77881</name>
</gene>
<keyword evidence="1" id="KW-0677">Repeat</keyword>
<dbReference type="InterPro" id="IPR011990">
    <property type="entry name" value="TPR-like_helical_dom_sf"/>
</dbReference>
<reference evidence="3" key="1">
    <citation type="submission" date="2023-10" db="EMBL/GenBank/DDBJ databases">
        <authorList>
            <person name="Chen Y."/>
            <person name="Shah S."/>
            <person name="Dougan E. K."/>
            <person name="Thang M."/>
            <person name="Chan C."/>
        </authorList>
    </citation>
    <scope>NUCLEOTIDE SEQUENCE [LARGE SCALE GENOMIC DNA]</scope>
</reference>
<feature type="repeat" description="PPR" evidence="2">
    <location>
        <begin position="120"/>
        <end position="154"/>
    </location>
</feature>
<evidence type="ECO:0000256" key="1">
    <source>
        <dbReference type="ARBA" id="ARBA00022737"/>
    </source>
</evidence>
<dbReference type="PANTHER" id="PTHR47447:SF17">
    <property type="entry name" value="OS12G0638900 PROTEIN"/>
    <property type="match status" value="1"/>
</dbReference>
<dbReference type="EMBL" id="CAUYUJ010020815">
    <property type="protein sequence ID" value="CAK0900658.1"/>
    <property type="molecule type" value="Genomic_DNA"/>
</dbReference>
<sequence>MLQNAHHQCQGAPSQARHLSANIRSSAKAQHWAAVLSLLRSATASRVDVQLSVYTVGMTACAKGLRWQQVLALLREMPQVSLEPDRISYTCAIAACERCKEWQQALSLLRNLQQENLDTNAIVYSSVMSACEKGGQWQQALLLLTEMRHEKIEADSATVLGSARARKAGSGGGLWRCSVACGRRGWSPMPSSICYNAGISACEKCEQWQRALLQLVEMCEATVEPSASPGQLQRWDQRVCERRAVAAGCVVVQRHVRGKAGAHRHQLQRWDQRVREGRAMAAGLCSAQRDAGGKIRA</sequence>
<keyword evidence="4" id="KW-1185">Reference proteome</keyword>
<evidence type="ECO:0000313" key="3">
    <source>
        <dbReference type="EMBL" id="CAK0900658.1"/>
    </source>
</evidence>
<dbReference type="Proteomes" id="UP001189429">
    <property type="component" value="Unassembled WGS sequence"/>
</dbReference>
<dbReference type="Gene3D" id="1.25.40.10">
    <property type="entry name" value="Tetratricopeptide repeat domain"/>
    <property type="match status" value="1"/>
</dbReference>
<protein>
    <recommendedName>
        <fullName evidence="5">Pentatricopeptide repeat-containing protein, chloroplastic</fullName>
    </recommendedName>
</protein>
<dbReference type="PROSITE" id="PS51375">
    <property type="entry name" value="PPR"/>
    <property type="match status" value="1"/>
</dbReference>
<dbReference type="Pfam" id="PF01535">
    <property type="entry name" value="PPR"/>
    <property type="match status" value="2"/>
</dbReference>
<dbReference type="PANTHER" id="PTHR47447">
    <property type="entry name" value="OS03G0856100 PROTEIN"/>
    <property type="match status" value="1"/>
</dbReference>
<evidence type="ECO:0000256" key="2">
    <source>
        <dbReference type="PROSITE-ProRule" id="PRU00708"/>
    </source>
</evidence>
<proteinExistence type="predicted"/>
<dbReference type="InterPro" id="IPR002885">
    <property type="entry name" value="PPR_rpt"/>
</dbReference>
<evidence type="ECO:0000313" key="4">
    <source>
        <dbReference type="Proteomes" id="UP001189429"/>
    </source>
</evidence>
<accession>A0ABN9XLE0</accession>
<organism evidence="3 4">
    <name type="scientific">Prorocentrum cordatum</name>
    <dbReference type="NCBI Taxonomy" id="2364126"/>
    <lineage>
        <taxon>Eukaryota</taxon>
        <taxon>Sar</taxon>
        <taxon>Alveolata</taxon>
        <taxon>Dinophyceae</taxon>
        <taxon>Prorocentrales</taxon>
        <taxon>Prorocentraceae</taxon>
        <taxon>Prorocentrum</taxon>
    </lineage>
</organism>
<name>A0ABN9XLE0_9DINO</name>
<evidence type="ECO:0008006" key="5">
    <source>
        <dbReference type="Google" id="ProtNLM"/>
    </source>
</evidence>
<comment type="caution">
    <text evidence="3">The sequence shown here is derived from an EMBL/GenBank/DDBJ whole genome shotgun (WGS) entry which is preliminary data.</text>
</comment>